<dbReference type="OrthoDB" id="851662at2759"/>
<gene>
    <name evidence="2" type="ORF">Tsubulata_024626</name>
</gene>
<dbReference type="GO" id="GO:0006952">
    <property type="term" value="P:defense response"/>
    <property type="evidence" value="ECO:0007669"/>
    <property type="project" value="UniProtKB-KW"/>
</dbReference>
<evidence type="ECO:0000313" key="3">
    <source>
        <dbReference type="Proteomes" id="UP001141552"/>
    </source>
</evidence>
<dbReference type="Gene3D" id="3.80.10.10">
    <property type="entry name" value="Ribonuclease Inhibitor"/>
    <property type="match status" value="1"/>
</dbReference>
<dbReference type="PANTHER" id="PTHR36766:SF40">
    <property type="entry name" value="DISEASE RESISTANCE PROTEIN RGA3"/>
    <property type="match status" value="1"/>
</dbReference>
<keyword evidence="3" id="KW-1185">Reference proteome</keyword>
<feature type="non-terminal residue" evidence="2">
    <location>
        <position position="181"/>
    </location>
</feature>
<dbReference type="Proteomes" id="UP001141552">
    <property type="component" value="Unassembled WGS sequence"/>
</dbReference>
<accession>A0A9Q0F9R1</accession>
<evidence type="ECO:0000313" key="2">
    <source>
        <dbReference type="EMBL" id="KAJ4827509.1"/>
    </source>
</evidence>
<protein>
    <submittedName>
        <fullName evidence="2">Uncharacterized protein</fullName>
    </submittedName>
</protein>
<name>A0A9Q0F9R1_9ROSI</name>
<sequence>HISLPSLRSLSLHNCSELESEVGFIEGEDGSLPSTLQELWIDEIARLMHWGLDKLPSLSVLRLQDNQDVESFPGKILLPSSLTEIHINHLGNIKSLDYEGLQHLTCLQTLEIRNCPKLERIPEEGLPSTLSLLSINDCPLLEKRCEREGGEDWPKISHIPEILFDDEAMMYSVLQALRELS</sequence>
<proteinExistence type="predicted"/>
<reference evidence="2" key="1">
    <citation type="submission" date="2022-02" db="EMBL/GenBank/DDBJ databases">
        <authorList>
            <person name="Henning P.M."/>
            <person name="McCubbin A.G."/>
            <person name="Shore J.S."/>
        </authorList>
    </citation>
    <scope>NUCLEOTIDE SEQUENCE</scope>
    <source>
        <strain evidence="2">F60SS</strain>
        <tissue evidence="2">Leaves</tissue>
    </source>
</reference>
<keyword evidence="1" id="KW-0611">Plant defense</keyword>
<comment type="caution">
    <text evidence="2">The sequence shown here is derived from an EMBL/GenBank/DDBJ whole genome shotgun (WGS) entry which is preliminary data.</text>
</comment>
<reference evidence="2" key="2">
    <citation type="journal article" date="2023" name="Plants (Basel)">
        <title>Annotation of the Turnera subulata (Passifloraceae) Draft Genome Reveals the S-Locus Evolved after the Divergence of Turneroideae from Passifloroideae in a Stepwise Manner.</title>
        <authorList>
            <person name="Henning P.M."/>
            <person name="Roalson E.H."/>
            <person name="Mir W."/>
            <person name="McCubbin A.G."/>
            <person name="Shore J.S."/>
        </authorList>
    </citation>
    <scope>NUCLEOTIDE SEQUENCE</scope>
    <source>
        <strain evidence="2">F60SS</strain>
    </source>
</reference>
<dbReference type="AlphaFoldDB" id="A0A9Q0F9R1"/>
<dbReference type="PANTHER" id="PTHR36766">
    <property type="entry name" value="PLANT BROAD-SPECTRUM MILDEW RESISTANCE PROTEIN RPW8"/>
    <property type="match status" value="1"/>
</dbReference>
<dbReference type="SUPFAM" id="SSF52058">
    <property type="entry name" value="L domain-like"/>
    <property type="match status" value="1"/>
</dbReference>
<evidence type="ECO:0000256" key="1">
    <source>
        <dbReference type="ARBA" id="ARBA00022821"/>
    </source>
</evidence>
<organism evidence="2 3">
    <name type="scientific">Turnera subulata</name>
    <dbReference type="NCBI Taxonomy" id="218843"/>
    <lineage>
        <taxon>Eukaryota</taxon>
        <taxon>Viridiplantae</taxon>
        <taxon>Streptophyta</taxon>
        <taxon>Embryophyta</taxon>
        <taxon>Tracheophyta</taxon>
        <taxon>Spermatophyta</taxon>
        <taxon>Magnoliopsida</taxon>
        <taxon>eudicotyledons</taxon>
        <taxon>Gunneridae</taxon>
        <taxon>Pentapetalae</taxon>
        <taxon>rosids</taxon>
        <taxon>fabids</taxon>
        <taxon>Malpighiales</taxon>
        <taxon>Passifloraceae</taxon>
        <taxon>Turnera</taxon>
    </lineage>
</organism>
<dbReference type="EMBL" id="JAKUCV010006404">
    <property type="protein sequence ID" value="KAJ4827509.1"/>
    <property type="molecule type" value="Genomic_DNA"/>
</dbReference>
<dbReference type="InterPro" id="IPR032675">
    <property type="entry name" value="LRR_dom_sf"/>
</dbReference>